<dbReference type="InterPro" id="IPR006976">
    <property type="entry name" value="VanZ-like"/>
</dbReference>
<dbReference type="RefSeq" id="WP_100390043.1">
    <property type="nucleotide sequence ID" value="NZ_BMZU01000001.1"/>
</dbReference>
<dbReference type="EMBL" id="PGFH01000003">
    <property type="protein sequence ID" value="PJJ78140.1"/>
    <property type="molecule type" value="Genomic_DNA"/>
</dbReference>
<dbReference type="AlphaFoldDB" id="A0A2M9D1U1"/>
<evidence type="ECO:0000259" key="2">
    <source>
        <dbReference type="Pfam" id="PF04892"/>
    </source>
</evidence>
<protein>
    <submittedName>
        <fullName evidence="3">VanZ like protein</fullName>
    </submittedName>
</protein>
<proteinExistence type="predicted"/>
<keyword evidence="4" id="KW-1185">Reference proteome</keyword>
<name>A0A2M9D1U1_9MICO</name>
<organism evidence="3 4">
    <name type="scientific">Salinibacterium amurskyense</name>
    <dbReference type="NCBI Taxonomy" id="205941"/>
    <lineage>
        <taxon>Bacteria</taxon>
        <taxon>Bacillati</taxon>
        <taxon>Actinomycetota</taxon>
        <taxon>Actinomycetes</taxon>
        <taxon>Micrococcales</taxon>
        <taxon>Microbacteriaceae</taxon>
        <taxon>Salinibacterium</taxon>
    </lineage>
</organism>
<feature type="transmembrane region" description="Helical" evidence="1">
    <location>
        <begin position="59"/>
        <end position="77"/>
    </location>
</feature>
<reference evidence="3 4" key="1">
    <citation type="submission" date="2017-11" db="EMBL/GenBank/DDBJ databases">
        <title>Genomic Encyclopedia of Archaeal and Bacterial Type Strains, Phase II (KMG-II): From Individual Species to Whole Genera.</title>
        <authorList>
            <person name="Goeker M."/>
        </authorList>
    </citation>
    <scope>NUCLEOTIDE SEQUENCE [LARGE SCALE GENOMIC DNA]</scope>
    <source>
        <strain evidence="3 4">DSM 16400</strain>
    </source>
</reference>
<keyword evidence="1" id="KW-0472">Membrane</keyword>
<evidence type="ECO:0000313" key="4">
    <source>
        <dbReference type="Proteomes" id="UP000231742"/>
    </source>
</evidence>
<evidence type="ECO:0000313" key="3">
    <source>
        <dbReference type="EMBL" id="PJJ78140.1"/>
    </source>
</evidence>
<feature type="transmembrane region" description="Helical" evidence="1">
    <location>
        <begin position="113"/>
        <end position="133"/>
    </location>
</feature>
<dbReference type="Proteomes" id="UP000231742">
    <property type="component" value="Unassembled WGS sequence"/>
</dbReference>
<keyword evidence="1" id="KW-0812">Transmembrane</keyword>
<gene>
    <name evidence="3" type="ORF">CLV85_2595</name>
</gene>
<comment type="caution">
    <text evidence="3">The sequence shown here is derived from an EMBL/GenBank/DDBJ whole genome shotgun (WGS) entry which is preliminary data.</text>
</comment>
<dbReference type="PANTHER" id="PTHR28008:SF1">
    <property type="entry name" value="DOMAIN PROTEIN, PUTATIVE (AFU_ORTHOLOGUE AFUA_3G10980)-RELATED"/>
    <property type="match status" value="1"/>
</dbReference>
<dbReference type="PANTHER" id="PTHR28008">
    <property type="entry name" value="DOMAIN PROTEIN, PUTATIVE (AFU_ORTHOLOGUE AFUA_3G10980)-RELATED"/>
    <property type="match status" value="1"/>
</dbReference>
<dbReference type="Pfam" id="PF04892">
    <property type="entry name" value="VanZ"/>
    <property type="match status" value="1"/>
</dbReference>
<feature type="transmembrane region" description="Helical" evidence="1">
    <location>
        <begin position="7"/>
        <end position="24"/>
    </location>
</feature>
<feature type="transmembrane region" description="Helical" evidence="1">
    <location>
        <begin position="82"/>
        <end position="101"/>
    </location>
</feature>
<sequence length="153" mass="17261">MFRRHPYLSAATFSYLAVVAWLTLSPQAPDQRDGPLWQLAVFLDRFQATQWLTFNDLEFMANIALFVPVGLFFVLLVGKRQWWLALGLAVLLTAGIEWVQQFIPSRVSDPRDIVSNSVGATIGVVVTLSVAAARERARRRRRNRPAGNYSSAR</sequence>
<feature type="domain" description="VanZ-like" evidence="2">
    <location>
        <begin position="14"/>
        <end position="127"/>
    </location>
</feature>
<keyword evidence="1" id="KW-1133">Transmembrane helix</keyword>
<dbReference type="OrthoDB" id="3787741at2"/>
<evidence type="ECO:0000256" key="1">
    <source>
        <dbReference type="SAM" id="Phobius"/>
    </source>
</evidence>
<accession>A0A2M9D1U1</accession>